<evidence type="ECO:0000256" key="2">
    <source>
        <dbReference type="SAM" id="SignalP"/>
    </source>
</evidence>
<feature type="compositionally biased region" description="Gly residues" evidence="1">
    <location>
        <begin position="1522"/>
        <end position="1536"/>
    </location>
</feature>
<feature type="domain" description="GP-PDE" evidence="4">
    <location>
        <begin position="1149"/>
        <end position="1390"/>
    </location>
</feature>
<evidence type="ECO:0000256" key="1">
    <source>
        <dbReference type="SAM" id="MobiDB-lite"/>
    </source>
</evidence>
<feature type="compositionally biased region" description="Low complexity" evidence="1">
    <location>
        <begin position="1492"/>
        <end position="1521"/>
    </location>
</feature>
<accession>A0ABR8N1Q4</accession>
<dbReference type="InterPro" id="IPR008964">
    <property type="entry name" value="Invasin/intimin_cell_adhesion"/>
</dbReference>
<dbReference type="RefSeq" id="WP_191205772.1">
    <property type="nucleotide sequence ID" value="NZ_JACXZA010000006.1"/>
</dbReference>
<dbReference type="InterPro" id="IPR010502">
    <property type="entry name" value="Carb-bd_dom_fam9"/>
</dbReference>
<dbReference type="InterPro" id="IPR010496">
    <property type="entry name" value="AL/BT2_dom"/>
</dbReference>
<reference evidence="5 6" key="1">
    <citation type="submission" date="2020-09" db="EMBL/GenBank/DDBJ databases">
        <title>Paenibacillus sp. strain PR3 16S rRNA gene Genome sequencing and assembly.</title>
        <authorList>
            <person name="Kim J."/>
        </authorList>
    </citation>
    <scope>NUCLEOTIDE SEQUENCE [LARGE SCALE GENOMIC DNA]</scope>
    <source>
        <strain evidence="5 6">PR3</strain>
    </source>
</reference>
<evidence type="ECO:0000259" key="4">
    <source>
        <dbReference type="PROSITE" id="PS51704"/>
    </source>
</evidence>
<keyword evidence="2" id="KW-0732">Signal</keyword>
<protein>
    <submittedName>
        <fullName evidence="5">S-layer homology domain-containing protein</fullName>
    </submittedName>
</protein>
<dbReference type="SUPFAM" id="SSF49344">
    <property type="entry name" value="CBD9-like"/>
    <property type="match status" value="1"/>
</dbReference>
<comment type="caution">
    <text evidence="5">The sequence shown here is derived from an EMBL/GenBank/DDBJ whole genome shotgun (WGS) entry which is preliminary data.</text>
</comment>
<dbReference type="EMBL" id="JACXZA010000006">
    <property type="protein sequence ID" value="MBD3921466.1"/>
    <property type="molecule type" value="Genomic_DNA"/>
</dbReference>
<evidence type="ECO:0000313" key="6">
    <source>
        <dbReference type="Proteomes" id="UP000609346"/>
    </source>
</evidence>
<keyword evidence="6" id="KW-1185">Reference proteome</keyword>
<organism evidence="5 6">
    <name type="scientific">Paenibacillus terricola</name>
    <dbReference type="NCBI Taxonomy" id="2763503"/>
    <lineage>
        <taxon>Bacteria</taxon>
        <taxon>Bacillati</taxon>
        <taxon>Bacillota</taxon>
        <taxon>Bacilli</taxon>
        <taxon>Bacillales</taxon>
        <taxon>Paenibacillaceae</taxon>
        <taxon>Paenibacillus</taxon>
    </lineage>
</organism>
<feature type="signal peptide" evidence="2">
    <location>
        <begin position="1"/>
        <end position="24"/>
    </location>
</feature>
<feature type="domain" description="SLH" evidence="3">
    <location>
        <begin position="1663"/>
        <end position="1717"/>
    </location>
</feature>
<dbReference type="InterPro" id="IPR001119">
    <property type="entry name" value="SLH_dom"/>
</dbReference>
<dbReference type="Gene3D" id="3.20.20.190">
    <property type="entry name" value="Phosphatidylinositol (PI) phosphodiesterase"/>
    <property type="match status" value="2"/>
</dbReference>
<dbReference type="InterPro" id="IPR030395">
    <property type="entry name" value="GP_PDE_dom"/>
</dbReference>
<dbReference type="PANTHER" id="PTHR46211:SF14">
    <property type="entry name" value="GLYCEROPHOSPHODIESTER PHOSPHODIESTERASE"/>
    <property type="match status" value="1"/>
</dbReference>
<dbReference type="SUPFAM" id="SSF51695">
    <property type="entry name" value="PLC-like phosphodiesterases"/>
    <property type="match status" value="1"/>
</dbReference>
<feature type="region of interest" description="Disordered" evidence="1">
    <location>
        <begin position="27"/>
        <end position="109"/>
    </location>
</feature>
<feature type="compositionally biased region" description="Polar residues" evidence="1">
    <location>
        <begin position="75"/>
        <end position="102"/>
    </location>
</feature>
<dbReference type="Pfam" id="PF00395">
    <property type="entry name" value="SLH"/>
    <property type="match status" value="3"/>
</dbReference>
<dbReference type="InterPro" id="IPR017946">
    <property type="entry name" value="PLC-like_Pdiesterase_TIM-brl"/>
</dbReference>
<dbReference type="PROSITE" id="PS51704">
    <property type="entry name" value="GP_PDE"/>
    <property type="match status" value="1"/>
</dbReference>
<feature type="domain" description="SLH" evidence="3">
    <location>
        <begin position="1599"/>
        <end position="1662"/>
    </location>
</feature>
<dbReference type="Gene3D" id="2.60.40.1190">
    <property type="match status" value="1"/>
</dbReference>
<dbReference type="Gene3D" id="2.60.120.560">
    <property type="entry name" value="Exo-inulinase, domain 1"/>
    <property type="match status" value="2"/>
</dbReference>
<evidence type="ECO:0000259" key="3">
    <source>
        <dbReference type="PROSITE" id="PS51272"/>
    </source>
</evidence>
<feature type="region of interest" description="Disordered" evidence="1">
    <location>
        <begin position="1481"/>
        <end position="1544"/>
    </location>
</feature>
<name>A0ABR8N1Q4_9BACL</name>
<proteinExistence type="predicted"/>
<sequence length="1717" mass="185367">MKKKWSTWMSMIALVVMFGNVAQSAELPAKAEAAGAVTEESAATLPEAGNESQPAADDAADDVERAAETDAESEPATTSETDTQSNPEPATTPETDAQSNPEPATGDGLEAEPTAAAALAADLAEASRKTLDVRKTLTAPIIDGKFDESFWSVTHSVEVPYGGDGLTTPAKLGLLWDNQYLYIGMDMTDSTLTSNAPGNWFDQDSVSLFFDPTLHSSEPFIGSDMQAGFNYAAGATTPTFHFGSALNNHAGKDEKNILRAIQTTDHGWSLEVAVPWTMLDMNPIQRKQLGFEASATDRYSDDAASVHNGAWSAYQSNSFWNNTKGYGVLTLVDDSPVSGSVDPVLLQENFDAYADGSIPPNWISDVNSGSAPFGIVKDGSGNGRMAFSGTATGKQSRVTAPVQWDNYTVEAELRFESVLNSARWASLIFRGAADGKKPYNQMAIRQNGTYEVAYRKPDDSWSVIATGTSPALTIGQDYTLKMRVFDNNVKEYIKAKSDTDYKLLVDRSFSADLLSRGKVGFQADQSSVSFDNLKVTRITANSLALTVPATVEALTAPVPLTGTVVYSDGITEALAMDRVQLYSSDESVARVSGGQLYGIKPGTVTVTAVFANAEWSQTITVAPSTAPVTVTSLKHDTGYTLATTNVPLDPATLSFDAVFNDFSTGTVSGKDLTWTSADAAVAVEDGKLVVKQKGVHTVTGQKDGVSVNLLIAAKDAADAEYVLYENNFDNMADGALPTDWKRIEGTTTSKAAVKSGVFEIDALASPDNPSRVLLPTYLSMFGNYKIEADVTNTASNDAARWNSIMYRIQNNNYPYYQMAVRKDATAANGVEFAERTPENAWNVMNRGSFSEAINADKMYHYTVVTYGDRVRELINDEVMIDTASATAYTKGGIGLQANGSKMKVDNLRVTLQLEQLPPLPGDRYVDVTEADTRISLAPSVVTDIASKQQLASYTGNALPATVILHVNDDMKVVAPDGGQVIMTLDEALQTIDTRMIPAFYVESDKAVDALVAYLKHNELEDAFVISDKPALVKRARAANLMLRGIVDYTKAAVASNDDLMKIREEATINKAKIVVLPQTAASKSNVAYLQERTIVVWTRENAAANTQDQYVNLHSMITAGANGIITGAVGELLRALNVYSNETTLIRKPYMIGHRGLPSAAPENTIISNELALDAGADFIENDIYLSKDGVLVIIHDSVVESTTNGKGAVESFTLEELRKLQVKQVAGTNYPEARIATLEEQIDLARERGAMIYAEIKTATQAAVDAFVKLVREKHAEDIINTMSFDTNQLVRLAAQMPDMPLGLLTSGYANENAVNSSLREALKVTQYYDSTFNTSYSELGEKFMQAAHERGLIVSPWTYNNYNDFKTIFLRGGFGITTDYANWASKWVYEVEPEKMEYTLETGASQDLKAAVRSYDRTLTQVEPTVVLLDDSGTVTAKDNHITANKAGVTYALLRYTATIDSDHYDVYTQPIAIRVNAPSSTGNGGNNSGNGNNNTGNNGGSENNNPGNNGGTEENNNGGQQGGGTNEGNGSGGTTVEQPSFSDINGHWASSIIMQVAEHGFMNGYQDGTFKPNNSISRAEFITVVSRLLALPEAQNSSSFSDVKANAWYAKYVNSAVEAGWVQGFADHTFRPNQNITREEAIVILYRALQDKLLSADNEQLSFTDSAKIAAWAQEAVLVMTTNGLLGGYPDGTIRPKANLTRAEVAAMIVKFIG</sequence>
<gene>
    <name evidence="5" type="ORF">H8B09_22050</name>
</gene>
<evidence type="ECO:0000313" key="5">
    <source>
        <dbReference type="EMBL" id="MBD3921466.1"/>
    </source>
</evidence>
<dbReference type="PANTHER" id="PTHR46211">
    <property type="entry name" value="GLYCEROPHOSPHORYL DIESTER PHOSPHODIESTERASE"/>
    <property type="match status" value="1"/>
</dbReference>
<dbReference type="PROSITE" id="PS51272">
    <property type="entry name" value="SLH"/>
    <property type="match status" value="3"/>
</dbReference>
<dbReference type="Pfam" id="PF06439">
    <property type="entry name" value="3keto-disac_hyd"/>
    <property type="match status" value="1"/>
</dbReference>
<feature type="domain" description="SLH" evidence="3">
    <location>
        <begin position="1539"/>
        <end position="1598"/>
    </location>
</feature>
<dbReference type="SUPFAM" id="SSF49373">
    <property type="entry name" value="Invasin/intimin cell-adhesion fragments"/>
    <property type="match status" value="1"/>
</dbReference>
<dbReference type="Proteomes" id="UP000609346">
    <property type="component" value="Unassembled WGS sequence"/>
</dbReference>
<feature type="compositionally biased region" description="Low complexity" evidence="1">
    <location>
        <begin position="27"/>
        <end position="36"/>
    </location>
</feature>
<dbReference type="Pfam" id="PF03009">
    <property type="entry name" value="GDPD"/>
    <property type="match status" value="1"/>
</dbReference>
<dbReference type="Pfam" id="PF06452">
    <property type="entry name" value="CBM9_1"/>
    <property type="match status" value="1"/>
</dbReference>
<feature type="chain" id="PRO_5046855752" evidence="2">
    <location>
        <begin position="25"/>
        <end position="1717"/>
    </location>
</feature>
<dbReference type="Gene3D" id="2.60.40.1080">
    <property type="match status" value="1"/>
</dbReference>